<comment type="caution">
    <text evidence="1">The sequence shown here is derived from an EMBL/GenBank/DDBJ whole genome shotgun (WGS) entry which is preliminary data.</text>
</comment>
<protein>
    <submittedName>
        <fullName evidence="1">Uncharacterized protein</fullName>
    </submittedName>
</protein>
<keyword evidence="2" id="KW-1185">Reference proteome</keyword>
<dbReference type="EMBL" id="BLXT01003538">
    <property type="protein sequence ID" value="GFO01699.1"/>
    <property type="molecule type" value="Genomic_DNA"/>
</dbReference>
<accession>A0AAV4A251</accession>
<gene>
    <name evidence="1" type="ORF">PoB_002820400</name>
</gene>
<sequence length="90" mass="10678">MIWTSQRKFNPRTVSEQDVTFDVCMEEFLQGSWVQELSVRFDVTSLGHNDKSTGAHTLSTVTEHQLHLQKLRSRFKTKTSKMFRFRRKTK</sequence>
<dbReference type="Proteomes" id="UP000735302">
    <property type="component" value="Unassembled WGS sequence"/>
</dbReference>
<evidence type="ECO:0000313" key="2">
    <source>
        <dbReference type="Proteomes" id="UP000735302"/>
    </source>
</evidence>
<proteinExistence type="predicted"/>
<name>A0AAV4A251_9GAST</name>
<dbReference type="AlphaFoldDB" id="A0AAV4A251"/>
<organism evidence="1 2">
    <name type="scientific">Plakobranchus ocellatus</name>
    <dbReference type="NCBI Taxonomy" id="259542"/>
    <lineage>
        <taxon>Eukaryota</taxon>
        <taxon>Metazoa</taxon>
        <taxon>Spiralia</taxon>
        <taxon>Lophotrochozoa</taxon>
        <taxon>Mollusca</taxon>
        <taxon>Gastropoda</taxon>
        <taxon>Heterobranchia</taxon>
        <taxon>Euthyneura</taxon>
        <taxon>Panpulmonata</taxon>
        <taxon>Sacoglossa</taxon>
        <taxon>Placobranchoidea</taxon>
        <taxon>Plakobranchidae</taxon>
        <taxon>Plakobranchus</taxon>
    </lineage>
</organism>
<reference evidence="1 2" key="1">
    <citation type="journal article" date="2021" name="Elife">
        <title>Chloroplast acquisition without the gene transfer in kleptoplastic sea slugs, Plakobranchus ocellatus.</title>
        <authorList>
            <person name="Maeda T."/>
            <person name="Takahashi S."/>
            <person name="Yoshida T."/>
            <person name="Shimamura S."/>
            <person name="Takaki Y."/>
            <person name="Nagai Y."/>
            <person name="Toyoda A."/>
            <person name="Suzuki Y."/>
            <person name="Arimoto A."/>
            <person name="Ishii H."/>
            <person name="Satoh N."/>
            <person name="Nishiyama T."/>
            <person name="Hasebe M."/>
            <person name="Maruyama T."/>
            <person name="Minagawa J."/>
            <person name="Obokata J."/>
            <person name="Shigenobu S."/>
        </authorList>
    </citation>
    <scope>NUCLEOTIDE SEQUENCE [LARGE SCALE GENOMIC DNA]</scope>
</reference>
<evidence type="ECO:0000313" key="1">
    <source>
        <dbReference type="EMBL" id="GFO01699.1"/>
    </source>
</evidence>